<dbReference type="AlphaFoldDB" id="A0AAE0XGV4"/>
<dbReference type="InterPro" id="IPR036249">
    <property type="entry name" value="Thioredoxin-like_sf"/>
</dbReference>
<dbReference type="EMBL" id="JAULSO010000001">
    <property type="protein sequence ID" value="KAK3692797.1"/>
    <property type="molecule type" value="Genomic_DNA"/>
</dbReference>
<comment type="caution">
    <text evidence="2">The sequence shown here is derived from an EMBL/GenBank/DDBJ whole genome shotgun (WGS) entry which is preliminary data.</text>
</comment>
<protein>
    <recommendedName>
        <fullName evidence="4">Thioredoxin domain-containing protein</fullName>
    </recommendedName>
</protein>
<proteinExistence type="predicted"/>
<sequence>MSVSLIASTIQQELQSFTTPPEKHVAPVPRVGDRAPESDQLSWPSAKPTIIVFLRHCGCPFAEKTFNALTRLSTKHPELHCIAVSQASQAATDKWVIDVGGEWDVEVIADPERDLFAQWGLGLGSVWYAVGPASVYAALRLGRDEGIWNRPTPADGGNRWQRGGAFAVDPAGFVCWVDVEGGVGDVPRFEEDAVPALL</sequence>
<dbReference type="Gene3D" id="3.40.30.10">
    <property type="entry name" value="Glutaredoxin"/>
    <property type="match status" value="1"/>
</dbReference>
<gene>
    <name evidence="2" type="ORF">B0T22DRAFT_504021</name>
</gene>
<feature type="region of interest" description="Disordered" evidence="1">
    <location>
        <begin position="17"/>
        <end position="42"/>
    </location>
</feature>
<feature type="compositionally biased region" description="Basic and acidic residues" evidence="1">
    <location>
        <begin position="21"/>
        <end position="37"/>
    </location>
</feature>
<dbReference type="Proteomes" id="UP001270362">
    <property type="component" value="Unassembled WGS sequence"/>
</dbReference>
<keyword evidence="3" id="KW-1185">Reference proteome</keyword>
<reference evidence="2" key="2">
    <citation type="submission" date="2023-06" db="EMBL/GenBank/DDBJ databases">
        <authorList>
            <consortium name="Lawrence Berkeley National Laboratory"/>
            <person name="Haridas S."/>
            <person name="Hensen N."/>
            <person name="Bonometti L."/>
            <person name="Westerberg I."/>
            <person name="Brannstrom I.O."/>
            <person name="Guillou S."/>
            <person name="Cros-Aarteil S."/>
            <person name="Calhoun S."/>
            <person name="Kuo A."/>
            <person name="Mondo S."/>
            <person name="Pangilinan J."/>
            <person name="Riley R."/>
            <person name="Labutti K."/>
            <person name="Andreopoulos B."/>
            <person name="Lipzen A."/>
            <person name="Chen C."/>
            <person name="Yanf M."/>
            <person name="Daum C."/>
            <person name="Ng V."/>
            <person name="Clum A."/>
            <person name="Steindorff A."/>
            <person name="Ohm R."/>
            <person name="Martin F."/>
            <person name="Silar P."/>
            <person name="Natvig D."/>
            <person name="Lalanne C."/>
            <person name="Gautier V."/>
            <person name="Ament-Velasquez S.L."/>
            <person name="Kruys A."/>
            <person name="Hutchinson M.I."/>
            <person name="Powell A.J."/>
            <person name="Barry K."/>
            <person name="Miller A.N."/>
            <person name="Grigoriev I.V."/>
            <person name="Debuchy R."/>
            <person name="Gladieux P."/>
            <person name="Thoren M.H."/>
            <person name="Johannesson H."/>
        </authorList>
    </citation>
    <scope>NUCLEOTIDE SEQUENCE</scope>
    <source>
        <strain evidence="2">CBS 314.62</strain>
    </source>
</reference>
<reference evidence="2" key="1">
    <citation type="journal article" date="2023" name="Mol. Phylogenet. Evol.">
        <title>Genome-scale phylogeny and comparative genomics of the fungal order Sordariales.</title>
        <authorList>
            <person name="Hensen N."/>
            <person name="Bonometti L."/>
            <person name="Westerberg I."/>
            <person name="Brannstrom I.O."/>
            <person name="Guillou S."/>
            <person name="Cros-Aarteil S."/>
            <person name="Calhoun S."/>
            <person name="Haridas S."/>
            <person name="Kuo A."/>
            <person name="Mondo S."/>
            <person name="Pangilinan J."/>
            <person name="Riley R."/>
            <person name="LaButti K."/>
            <person name="Andreopoulos B."/>
            <person name="Lipzen A."/>
            <person name="Chen C."/>
            <person name="Yan M."/>
            <person name="Daum C."/>
            <person name="Ng V."/>
            <person name="Clum A."/>
            <person name="Steindorff A."/>
            <person name="Ohm R.A."/>
            <person name="Martin F."/>
            <person name="Silar P."/>
            <person name="Natvig D.O."/>
            <person name="Lalanne C."/>
            <person name="Gautier V."/>
            <person name="Ament-Velasquez S.L."/>
            <person name="Kruys A."/>
            <person name="Hutchinson M.I."/>
            <person name="Powell A.J."/>
            <person name="Barry K."/>
            <person name="Miller A.N."/>
            <person name="Grigoriev I.V."/>
            <person name="Debuchy R."/>
            <person name="Gladieux P."/>
            <person name="Hiltunen Thoren M."/>
            <person name="Johannesson H."/>
        </authorList>
    </citation>
    <scope>NUCLEOTIDE SEQUENCE</scope>
    <source>
        <strain evidence="2">CBS 314.62</strain>
    </source>
</reference>
<dbReference type="PANTHER" id="PTHR42336">
    <property type="entry name" value="THIOREDOXIN DOMAIN-CONTAINING PROTEIN-RELATED"/>
    <property type="match status" value="1"/>
</dbReference>
<evidence type="ECO:0008006" key="4">
    <source>
        <dbReference type="Google" id="ProtNLM"/>
    </source>
</evidence>
<dbReference type="SUPFAM" id="SSF52833">
    <property type="entry name" value="Thioredoxin-like"/>
    <property type="match status" value="1"/>
</dbReference>
<dbReference type="InterPro" id="IPR032801">
    <property type="entry name" value="PXL2A/B/C"/>
</dbReference>
<accession>A0AAE0XGV4</accession>
<evidence type="ECO:0000313" key="2">
    <source>
        <dbReference type="EMBL" id="KAK3692797.1"/>
    </source>
</evidence>
<evidence type="ECO:0000256" key="1">
    <source>
        <dbReference type="SAM" id="MobiDB-lite"/>
    </source>
</evidence>
<organism evidence="2 3">
    <name type="scientific">Podospora appendiculata</name>
    <dbReference type="NCBI Taxonomy" id="314037"/>
    <lineage>
        <taxon>Eukaryota</taxon>
        <taxon>Fungi</taxon>
        <taxon>Dikarya</taxon>
        <taxon>Ascomycota</taxon>
        <taxon>Pezizomycotina</taxon>
        <taxon>Sordariomycetes</taxon>
        <taxon>Sordariomycetidae</taxon>
        <taxon>Sordariales</taxon>
        <taxon>Podosporaceae</taxon>
        <taxon>Podospora</taxon>
    </lineage>
</organism>
<name>A0AAE0XGV4_9PEZI</name>
<dbReference type="Pfam" id="PF13911">
    <property type="entry name" value="AhpC-TSA_2"/>
    <property type="match status" value="1"/>
</dbReference>
<evidence type="ECO:0000313" key="3">
    <source>
        <dbReference type="Proteomes" id="UP001270362"/>
    </source>
</evidence>
<dbReference type="PANTHER" id="PTHR42336:SF2">
    <property type="entry name" value="THIOREDOXIN DOMAIN-CONTAINING PROTEIN"/>
    <property type="match status" value="1"/>
</dbReference>